<accession>A0A3P6R252</accession>
<evidence type="ECO:0000313" key="2">
    <source>
        <dbReference type="EMBL" id="VDK47305.1"/>
    </source>
</evidence>
<evidence type="ECO:0000313" key="3">
    <source>
        <dbReference type="Proteomes" id="UP000271889"/>
    </source>
</evidence>
<gene>
    <name evidence="2" type="ORF">CGOC_LOCUS994</name>
</gene>
<dbReference type="EMBL" id="UYRV01001650">
    <property type="protein sequence ID" value="VDK47305.1"/>
    <property type="molecule type" value="Genomic_DNA"/>
</dbReference>
<name>A0A3P6R252_CYLGO</name>
<feature type="region of interest" description="Disordered" evidence="1">
    <location>
        <begin position="38"/>
        <end position="66"/>
    </location>
</feature>
<reference evidence="2 3" key="1">
    <citation type="submission" date="2018-11" db="EMBL/GenBank/DDBJ databases">
        <authorList>
            <consortium name="Pathogen Informatics"/>
        </authorList>
    </citation>
    <scope>NUCLEOTIDE SEQUENCE [LARGE SCALE GENOMIC DNA]</scope>
</reference>
<evidence type="ECO:0000256" key="1">
    <source>
        <dbReference type="SAM" id="MobiDB-lite"/>
    </source>
</evidence>
<organism evidence="2 3">
    <name type="scientific">Cylicostephanus goldi</name>
    <name type="common">Nematode worm</name>
    <dbReference type="NCBI Taxonomy" id="71465"/>
    <lineage>
        <taxon>Eukaryota</taxon>
        <taxon>Metazoa</taxon>
        <taxon>Ecdysozoa</taxon>
        <taxon>Nematoda</taxon>
        <taxon>Chromadorea</taxon>
        <taxon>Rhabditida</taxon>
        <taxon>Rhabditina</taxon>
        <taxon>Rhabditomorpha</taxon>
        <taxon>Strongyloidea</taxon>
        <taxon>Strongylidae</taxon>
        <taxon>Cylicostephanus</taxon>
    </lineage>
</organism>
<sequence>MMPSQDFKKTQEKAIEMEHMRLEHVRDMTAFFDMEKDRHRSLRDPMQRMRLTEKKPHSVNGNDKECALDCPTKEQVKLKTKLEDWYQTH</sequence>
<proteinExistence type="predicted"/>
<dbReference type="AlphaFoldDB" id="A0A3P6R252"/>
<protein>
    <submittedName>
        <fullName evidence="2">Uncharacterized protein</fullName>
    </submittedName>
</protein>
<keyword evidence="3" id="KW-1185">Reference proteome</keyword>
<dbReference type="Proteomes" id="UP000271889">
    <property type="component" value="Unassembled WGS sequence"/>
</dbReference>